<evidence type="ECO:0000256" key="8">
    <source>
        <dbReference type="ARBA" id="ARBA00048679"/>
    </source>
</evidence>
<evidence type="ECO:0000256" key="4">
    <source>
        <dbReference type="ARBA" id="ARBA00022741"/>
    </source>
</evidence>
<evidence type="ECO:0000256" key="6">
    <source>
        <dbReference type="ARBA" id="ARBA00022840"/>
    </source>
</evidence>
<sequence length="643" mass="73730">MSWPNSRDYVEALRDSGLCFADDDLIDAAVDINHEGLPLALVGNSSSVFRVVKNDKAWAVKCFHWHDESHERRYRAIEKALRAVDSRYLIKFEYIKQGVKAAGAWYPIVKMEWIEGESLDSYILSNIQFPDRLLNVKRDFQELLQTLSRAGLAHLDLQHGNLLVNMDRIKLIDYDTFYVAELDGHDSLELGHYNYQHPHRDKQHFNLSLDNFSAWIIFSSLHCITLDTSLWHKLAGGDECLLFRQEDFGDPFKSYAFALLESHNHPEIRNTAKLIRSFCETSLAAIPSVNEALTCKIDLTPLPPISTVPAWIKAREAKLSKSASSVSIERKTNEGITYGTFKDFNEAVKSNDNFEDIELRNSICCLEDTQIGKNSRIYHFLGEDREIALKCFMSHVPDRQEHYEAIKLALKGGIKDYVAQVYYLPRGIKVNGEWRPALKMDWIKGQTLNQLRKAPVNEATASYLADRFVEMILCLRRQGIAHGDLNFDNILVCNNDLKIVDYDSMYVPALMSKTAIETGDPAFQHPRRSLKHFGAYLDNFSSWLIFYMLKRLYINPNLPELVENCLKDERQVDVIKTALRNMELDRKADVKEMAALLKLILSYECPAVPILDAERSLTRALKNTTDVVKENISSPFLKKKPKK</sequence>
<name>A0A8J7P9H3_9BACT</name>
<dbReference type="EMBL" id="JAFLCK010000031">
    <property type="protein sequence ID" value="MBN8662134.1"/>
    <property type="molecule type" value="Genomic_DNA"/>
</dbReference>
<gene>
    <name evidence="10" type="ORF">J0M35_17330</name>
</gene>
<dbReference type="EC" id="2.7.11.1" evidence="1"/>
<accession>A0A8J7P9H3</accession>
<dbReference type="AlphaFoldDB" id="A0A8J7P9H3"/>
<dbReference type="Pfam" id="PF01163">
    <property type="entry name" value="RIO1"/>
    <property type="match status" value="1"/>
</dbReference>
<evidence type="ECO:0000256" key="7">
    <source>
        <dbReference type="ARBA" id="ARBA00047899"/>
    </source>
</evidence>
<dbReference type="GO" id="GO:0004674">
    <property type="term" value="F:protein serine/threonine kinase activity"/>
    <property type="evidence" value="ECO:0007669"/>
    <property type="project" value="UniProtKB-KW"/>
</dbReference>
<dbReference type="Proteomes" id="UP000664277">
    <property type="component" value="Unassembled WGS sequence"/>
</dbReference>
<protein>
    <recommendedName>
        <fullName evidence="1">non-specific serine/threonine protein kinase</fullName>
        <ecNumber evidence="1">2.7.11.1</ecNumber>
    </recommendedName>
</protein>
<dbReference type="InterPro" id="IPR018934">
    <property type="entry name" value="RIO_dom"/>
</dbReference>
<dbReference type="PANTHER" id="PTHR24347">
    <property type="entry name" value="SERINE/THREONINE-PROTEIN KINASE"/>
    <property type="match status" value="1"/>
</dbReference>
<feature type="domain" description="RIO-type" evidence="9">
    <location>
        <begin position="435"/>
        <end position="502"/>
    </location>
</feature>
<reference evidence="10" key="1">
    <citation type="submission" date="2021-02" db="EMBL/GenBank/DDBJ databases">
        <title>Genome-Resolved Metagenomics of a Microbial Community Performing Photosynthetic Biological Nutrient Removal.</title>
        <authorList>
            <person name="Mcdaniel E.A."/>
        </authorList>
    </citation>
    <scope>NUCLEOTIDE SEQUENCE</scope>
    <source>
        <strain evidence="10">UWPOB_OBS1</strain>
    </source>
</reference>
<dbReference type="InterPro" id="IPR011009">
    <property type="entry name" value="Kinase-like_dom_sf"/>
</dbReference>
<evidence type="ECO:0000259" key="9">
    <source>
        <dbReference type="Pfam" id="PF01163"/>
    </source>
</evidence>
<evidence type="ECO:0000256" key="1">
    <source>
        <dbReference type="ARBA" id="ARBA00012513"/>
    </source>
</evidence>
<keyword evidence="3" id="KW-0808">Transferase</keyword>
<evidence type="ECO:0000313" key="10">
    <source>
        <dbReference type="EMBL" id="MBN8662134.1"/>
    </source>
</evidence>
<dbReference type="Gene3D" id="1.10.510.10">
    <property type="entry name" value="Transferase(Phosphotransferase) domain 1"/>
    <property type="match status" value="2"/>
</dbReference>
<comment type="catalytic activity">
    <reaction evidence="8">
        <text>L-seryl-[protein] + ATP = O-phospho-L-seryl-[protein] + ADP + H(+)</text>
        <dbReference type="Rhea" id="RHEA:17989"/>
        <dbReference type="Rhea" id="RHEA-COMP:9863"/>
        <dbReference type="Rhea" id="RHEA-COMP:11604"/>
        <dbReference type="ChEBI" id="CHEBI:15378"/>
        <dbReference type="ChEBI" id="CHEBI:29999"/>
        <dbReference type="ChEBI" id="CHEBI:30616"/>
        <dbReference type="ChEBI" id="CHEBI:83421"/>
        <dbReference type="ChEBI" id="CHEBI:456216"/>
        <dbReference type="EC" id="2.7.11.1"/>
    </reaction>
</comment>
<keyword evidence="4" id="KW-0547">Nucleotide-binding</keyword>
<dbReference type="SUPFAM" id="SSF56112">
    <property type="entry name" value="Protein kinase-like (PK-like)"/>
    <property type="match status" value="2"/>
</dbReference>
<comment type="catalytic activity">
    <reaction evidence="7">
        <text>L-threonyl-[protein] + ATP = O-phospho-L-threonyl-[protein] + ADP + H(+)</text>
        <dbReference type="Rhea" id="RHEA:46608"/>
        <dbReference type="Rhea" id="RHEA-COMP:11060"/>
        <dbReference type="Rhea" id="RHEA-COMP:11605"/>
        <dbReference type="ChEBI" id="CHEBI:15378"/>
        <dbReference type="ChEBI" id="CHEBI:30013"/>
        <dbReference type="ChEBI" id="CHEBI:30616"/>
        <dbReference type="ChEBI" id="CHEBI:61977"/>
        <dbReference type="ChEBI" id="CHEBI:456216"/>
        <dbReference type="EC" id="2.7.11.1"/>
    </reaction>
</comment>
<dbReference type="GO" id="GO:0005524">
    <property type="term" value="F:ATP binding"/>
    <property type="evidence" value="ECO:0007669"/>
    <property type="project" value="UniProtKB-KW"/>
</dbReference>
<evidence type="ECO:0000313" key="11">
    <source>
        <dbReference type="Proteomes" id="UP000664277"/>
    </source>
</evidence>
<evidence type="ECO:0000256" key="5">
    <source>
        <dbReference type="ARBA" id="ARBA00022777"/>
    </source>
</evidence>
<comment type="caution">
    <text evidence="10">The sequence shown here is derived from an EMBL/GenBank/DDBJ whole genome shotgun (WGS) entry which is preliminary data.</text>
</comment>
<keyword evidence="5" id="KW-0418">Kinase</keyword>
<keyword evidence="6" id="KW-0067">ATP-binding</keyword>
<evidence type="ECO:0000256" key="2">
    <source>
        <dbReference type="ARBA" id="ARBA00022527"/>
    </source>
</evidence>
<proteinExistence type="predicted"/>
<organism evidence="10 11">
    <name type="scientific">Candidatus Obscuribacter phosphatis</name>
    <dbReference type="NCBI Taxonomy" id="1906157"/>
    <lineage>
        <taxon>Bacteria</taxon>
        <taxon>Bacillati</taxon>
        <taxon>Candidatus Melainabacteria</taxon>
        <taxon>Candidatus Obscuribacterales</taxon>
        <taxon>Candidatus Obscuribacteraceae</taxon>
        <taxon>Candidatus Obscuribacter</taxon>
    </lineage>
</organism>
<keyword evidence="2" id="KW-0723">Serine/threonine-protein kinase</keyword>
<evidence type="ECO:0000256" key="3">
    <source>
        <dbReference type="ARBA" id="ARBA00022679"/>
    </source>
</evidence>